<dbReference type="GO" id="GO:0016020">
    <property type="term" value="C:membrane"/>
    <property type="evidence" value="ECO:0007669"/>
    <property type="project" value="UniProtKB-SubCell"/>
</dbReference>
<evidence type="ECO:0000256" key="9">
    <source>
        <dbReference type="ARBA" id="ARBA00038341"/>
    </source>
</evidence>
<feature type="domain" description="Cation/H+ exchanger transmembrane" evidence="11">
    <location>
        <begin position="51"/>
        <end position="430"/>
    </location>
</feature>
<dbReference type="InterPro" id="IPR050794">
    <property type="entry name" value="CPA2_transporter"/>
</dbReference>
<feature type="domain" description="Cation/H(+) antiporter C-terminal" evidence="13">
    <location>
        <begin position="628"/>
        <end position="773"/>
    </location>
</feature>
<feature type="transmembrane region" description="Helical" evidence="10">
    <location>
        <begin position="269"/>
        <end position="302"/>
    </location>
</feature>
<dbReference type="KEGG" id="dcr:108205976"/>
<keyword evidence="7" id="KW-0406">Ion transport</keyword>
<keyword evidence="16" id="KW-1185">Reference proteome</keyword>
<dbReference type="Gene3D" id="1.20.1530.20">
    <property type="match status" value="1"/>
</dbReference>
<dbReference type="GO" id="GO:1902600">
    <property type="term" value="P:proton transmembrane transport"/>
    <property type="evidence" value="ECO:0007669"/>
    <property type="project" value="InterPro"/>
</dbReference>
<dbReference type="Pfam" id="PF23259">
    <property type="entry name" value="CHX17_C"/>
    <property type="match status" value="1"/>
</dbReference>
<feature type="transmembrane region" description="Helical" evidence="10">
    <location>
        <begin position="230"/>
        <end position="249"/>
    </location>
</feature>
<evidence type="ECO:0000259" key="12">
    <source>
        <dbReference type="Pfam" id="PF23256"/>
    </source>
</evidence>
<feature type="transmembrane region" description="Helical" evidence="10">
    <location>
        <begin position="323"/>
        <end position="341"/>
    </location>
</feature>
<dbReference type="InterPro" id="IPR057291">
    <property type="entry name" value="CHX17_2nd"/>
</dbReference>
<organism evidence="14">
    <name type="scientific">Daucus carota subsp. sativus</name>
    <name type="common">Carrot</name>
    <dbReference type="NCBI Taxonomy" id="79200"/>
    <lineage>
        <taxon>Eukaryota</taxon>
        <taxon>Viridiplantae</taxon>
        <taxon>Streptophyta</taxon>
        <taxon>Embryophyta</taxon>
        <taxon>Tracheophyta</taxon>
        <taxon>Spermatophyta</taxon>
        <taxon>Magnoliopsida</taxon>
        <taxon>eudicotyledons</taxon>
        <taxon>Gunneridae</taxon>
        <taxon>Pentapetalae</taxon>
        <taxon>asterids</taxon>
        <taxon>campanulids</taxon>
        <taxon>Apiales</taxon>
        <taxon>Apiaceae</taxon>
        <taxon>Apioideae</taxon>
        <taxon>Scandiceae</taxon>
        <taxon>Daucinae</taxon>
        <taxon>Daucus</taxon>
        <taxon>Daucus sect. Daucus</taxon>
    </lineage>
</organism>
<evidence type="ECO:0000313" key="15">
    <source>
        <dbReference type="EMBL" id="WOG87193.1"/>
    </source>
</evidence>
<keyword evidence="3" id="KW-0633">Potassium transport</keyword>
<evidence type="ECO:0000256" key="1">
    <source>
        <dbReference type="ARBA" id="ARBA00004141"/>
    </source>
</evidence>
<dbReference type="PANTHER" id="PTHR32468:SF164">
    <property type="entry name" value="OS05G0485000 PROTEIN"/>
    <property type="match status" value="1"/>
</dbReference>
<evidence type="ECO:0000313" key="14">
    <source>
        <dbReference type="EMBL" id="KZN04870.1"/>
    </source>
</evidence>
<evidence type="ECO:0000256" key="3">
    <source>
        <dbReference type="ARBA" id="ARBA00022538"/>
    </source>
</evidence>
<evidence type="ECO:0000256" key="2">
    <source>
        <dbReference type="ARBA" id="ARBA00022448"/>
    </source>
</evidence>
<evidence type="ECO:0000259" key="11">
    <source>
        <dbReference type="Pfam" id="PF00999"/>
    </source>
</evidence>
<reference evidence="14" key="1">
    <citation type="journal article" date="2016" name="Nat. Genet.">
        <title>A high-quality carrot genome assembly provides new insights into carotenoid accumulation and asterid genome evolution.</title>
        <authorList>
            <person name="Iorizzo M."/>
            <person name="Ellison S."/>
            <person name="Senalik D."/>
            <person name="Zeng P."/>
            <person name="Satapoomin P."/>
            <person name="Huang J."/>
            <person name="Bowman M."/>
            <person name="Iovene M."/>
            <person name="Sanseverino W."/>
            <person name="Cavagnaro P."/>
            <person name="Yildiz M."/>
            <person name="Macko-Podgorni A."/>
            <person name="Moranska E."/>
            <person name="Grzebelus E."/>
            <person name="Grzebelus D."/>
            <person name="Ashrafi H."/>
            <person name="Zheng Z."/>
            <person name="Cheng S."/>
            <person name="Spooner D."/>
            <person name="Van Deynze A."/>
            <person name="Simon P."/>
        </authorList>
    </citation>
    <scope>NUCLEOTIDE SEQUENCE [LARGE SCALE GENOMIC DNA]</scope>
    <source>
        <tissue evidence="14">Leaf</tissue>
    </source>
</reference>
<dbReference type="Pfam" id="PF00999">
    <property type="entry name" value="Na_H_Exchanger"/>
    <property type="match status" value="1"/>
</dbReference>
<keyword evidence="2" id="KW-0813">Transport</keyword>
<dbReference type="EMBL" id="CP093344">
    <property type="protein sequence ID" value="WOG87193.1"/>
    <property type="molecule type" value="Genomic_DNA"/>
</dbReference>
<accession>A0A169WN35</accession>
<proteinExistence type="inferred from homology"/>
<feature type="transmembrane region" description="Helical" evidence="10">
    <location>
        <begin position="68"/>
        <end position="90"/>
    </location>
</feature>
<comment type="similarity">
    <text evidence="9">Belongs to the monovalent cation:proton antiporter 2 (CPA2) transporter (TC 2.A.37) family. CHX (TC 2.A.37.4) subfamily.</text>
</comment>
<feature type="transmembrane region" description="Helical" evidence="10">
    <location>
        <begin position="31"/>
        <end position="56"/>
    </location>
</feature>
<evidence type="ECO:0000256" key="7">
    <source>
        <dbReference type="ARBA" id="ARBA00023065"/>
    </source>
</evidence>
<sequence length="792" mass="88460">MDSPASNNASRVCSIMDHSNSKGLWFGDNPLMFYVPSLLLHLSLVNILTKCIHFFLKPLGQPTIISQTLAGVVLGPSILGQSTTFLSNVFPKETRIVLETTAAFGFMLFIFLIGVKVDPMMVYRTGKQPLIIGILGFFIPYGLASFVAFLLQRYAYLDRDTFDGIPFIVAVMSMTAFPVVTCFLDDLKILNSEIGRLASSSSIICDVCNWAVMVTNYTVRLADKTRSFRITIGSVFSTLLYLFTIVYGIRPAALWAVRRTPEGRPVKELYIFLVLVTLMICGFIGELIGITAFGASLALGLVIPDGPPLGAALTEKLDSFVEVFMPLFFVVSGLQTDVFAIKQMDNVGAIQLLACASFVGKVLGTILPPLCCRMPIRDALSLALIMNTKGIAELGFMIQMKHMNQLTAEPYTIMVISVVVITGVISPIVKFLYDPSRRYLAYRRRTILHLRRNEELRVLTCLHSPENVQAVISLLQASNPTKESPINLVVLHLVKLIGRASSLLVPYRQREKPSSKRSESEQIFSAFRKYEQLNHGSVFVNNTFKGISPYATMHDDVCSLALEKRSILIILPFHKQWIYGETVETSHAFRNLNKKVLDKAPCSVGVLLDRVKQKNPRYVLSEQLLQKVAVLFFGGPDDREALSYGQRMSRNSTIELHLVRFITSTSQNIVGGKERSKMLDDNILSDYKHNTMSSKRVSYQEEVVSSGKDVVSSTRSVGVSHDLVLVGRRHGESLLMYQLKKWRDKGELGEVGEILAYPEYNCEASVLVMQQQTKLWGLQDPEESTHLRKCDL</sequence>
<evidence type="ECO:0000256" key="5">
    <source>
        <dbReference type="ARBA" id="ARBA00022958"/>
    </source>
</evidence>
<feature type="transmembrane region" description="Helical" evidence="10">
    <location>
        <begin position="96"/>
        <end position="117"/>
    </location>
</feature>
<dbReference type="InterPro" id="IPR006153">
    <property type="entry name" value="Cation/H_exchanger_TM"/>
</dbReference>
<feature type="transmembrane region" description="Helical" evidence="10">
    <location>
        <begin position="411"/>
        <end position="433"/>
    </location>
</feature>
<evidence type="ECO:0000313" key="16">
    <source>
        <dbReference type="Proteomes" id="UP000077755"/>
    </source>
</evidence>
<evidence type="ECO:0000256" key="4">
    <source>
        <dbReference type="ARBA" id="ARBA00022692"/>
    </source>
</evidence>
<feature type="transmembrane region" description="Helical" evidence="10">
    <location>
        <begin position="347"/>
        <end position="367"/>
    </location>
</feature>
<feature type="domain" description="Cation/H(+) antiporter central" evidence="12">
    <location>
        <begin position="489"/>
        <end position="611"/>
    </location>
</feature>
<dbReference type="InterPro" id="IPR057290">
    <property type="entry name" value="CHX17_C"/>
</dbReference>
<feature type="transmembrane region" description="Helical" evidence="10">
    <location>
        <begin position="129"/>
        <end position="152"/>
    </location>
</feature>
<keyword evidence="6 10" id="KW-1133">Transmembrane helix</keyword>
<keyword evidence="5" id="KW-0630">Potassium</keyword>
<dbReference type="OMA" id="MHNDVCY"/>
<keyword evidence="8 10" id="KW-0472">Membrane</keyword>
<dbReference type="EMBL" id="LNRQ01000002">
    <property type="protein sequence ID" value="KZN04870.1"/>
    <property type="molecule type" value="Genomic_DNA"/>
</dbReference>
<dbReference type="GO" id="GO:0006813">
    <property type="term" value="P:potassium ion transport"/>
    <property type="evidence" value="ECO:0007669"/>
    <property type="project" value="UniProtKB-KW"/>
</dbReference>
<keyword evidence="4 10" id="KW-0812">Transmembrane</keyword>
<comment type="subcellular location">
    <subcellularLocation>
        <location evidence="1">Membrane</location>
        <topology evidence="1">Multi-pass membrane protein</topology>
    </subcellularLocation>
</comment>
<dbReference type="PANTHER" id="PTHR32468">
    <property type="entry name" value="CATION/H + ANTIPORTER"/>
    <property type="match status" value="1"/>
</dbReference>
<dbReference type="GO" id="GO:0012505">
    <property type="term" value="C:endomembrane system"/>
    <property type="evidence" value="ECO:0007669"/>
    <property type="project" value="TreeGrafter"/>
</dbReference>
<dbReference type="InterPro" id="IPR038770">
    <property type="entry name" value="Na+/solute_symporter_sf"/>
</dbReference>
<evidence type="ECO:0000256" key="6">
    <source>
        <dbReference type="ARBA" id="ARBA00022989"/>
    </source>
</evidence>
<feature type="transmembrane region" description="Helical" evidence="10">
    <location>
        <begin position="164"/>
        <end position="184"/>
    </location>
</feature>
<dbReference type="GO" id="GO:0006885">
    <property type="term" value="P:regulation of pH"/>
    <property type="evidence" value="ECO:0007669"/>
    <property type="project" value="TreeGrafter"/>
</dbReference>
<gene>
    <name evidence="14" type="ORF">DCAR_005707</name>
    <name evidence="15" type="ORF">DCAR_0206416</name>
</gene>
<reference evidence="15" key="2">
    <citation type="submission" date="2022-03" db="EMBL/GenBank/DDBJ databases">
        <title>Draft title - Genomic analysis of global carrot germplasm unveils the trajectory of domestication and the origin of high carotenoid orange carrot.</title>
        <authorList>
            <person name="Iorizzo M."/>
            <person name="Ellison S."/>
            <person name="Senalik D."/>
            <person name="Macko-Podgorni A."/>
            <person name="Grzebelus D."/>
            <person name="Bostan H."/>
            <person name="Rolling W."/>
            <person name="Curaba J."/>
            <person name="Simon P."/>
        </authorList>
    </citation>
    <scope>NUCLEOTIDE SEQUENCE</scope>
    <source>
        <tissue evidence="15">Leaf</tissue>
    </source>
</reference>
<dbReference type="Gramene" id="KZN04870">
    <property type="protein sequence ID" value="KZN04870"/>
    <property type="gene ID" value="DCAR_005707"/>
</dbReference>
<dbReference type="OrthoDB" id="1889525at2759"/>
<name>A0A169WN35_DAUCS</name>
<dbReference type="Pfam" id="PF23256">
    <property type="entry name" value="CHX17_2nd"/>
    <property type="match status" value="1"/>
</dbReference>
<evidence type="ECO:0000256" key="8">
    <source>
        <dbReference type="ARBA" id="ARBA00023136"/>
    </source>
</evidence>
<dbReference type="AlphaFoldDB" id="A0A169WN35"/>
<dbReference type="GO" id="GO:0015297">
    <property type="term" value="F:antiporter activity"/>
    <property type="evidence" value="ECO:0007669"/>
    <property type="project" value="InterPro"/>
</dbReference>
<evidence type="ECO:0000259" key="13">
    <source>
        <dbReference type="Pfam" id="PF23259"/>
    </source>
</evidence>
<dbReference type="Proteomes" id="UP000077755">
    <property type="component" value="Chromosome 2"/>
</dbReference>
<protein>
    <submittedName>
        <fullName evidence="14">Uncharacterized protein</fullName>
    </submittedName>
</protein>
<evidence type="ECO:0000256" key="10">
    <source>
        <dbReference type="SAM" id="Phobius"/>
    </source>
</evidence>